<feature type="domain" description="ABC transmembrane type-1" evidence="9">
    <location>
        <begin position="59"/>
        <end position="265"/>
    </location>
</feature>
<comment type="subcellular location">
    <subcellularLocation>
        <location evidence="1 8">Cell membrane</location>
        <topology evidence="1 8">Multi-pass membrane protein</topology>
    </subcellularLocation>
</comment>
<feature type="transmembrane region" description="Helical" evidence="8">
    <location>
        <begin position="249"/>
        <end position="268"/>
    </location>
</feature>
<evidence type="ECO:0000256" key="8">
    <source>
        <dbReference type="RuleBase" id="RU363032"/>
    </source>
</evidence>
<gene>
    <name evidence="10" type="ORF">HYQ43_01820</name>
</gene>
<evidence type="ECO:0000256" key="6">
    <source>
        <dbReference type="ARBA" id="ARBA00022989"/>
    </source>
</evidence>
<dbReference type="Gene3D" id="1.10.3720.10">
    <property type="entry name" value="MetI-like"/>
    <property type="match status" value="1"/>
</dbReference>
<dbReference type="AlphaFoldDB" id="A0A7H9BPV4"/>
<dbReference type="InterPro" id="IPR000515">
    <property type="entry name" value="MetI-like"/>
</dbReference>
<keyword evidence="4" id="KW-1003">Cell membrane</keyword>
<dbReference type="SUPFAM" id="SSF161098">
    <property type="entry name" value="MetI-like"/>
    <property type="match status" value="1"/>
</dbReference>
<evidence type="ECO:0000259" key="9">
    <source>
        <dbReference type="PROSITE" id="PS50928"/>
    </source>
</evidence>
<protein>
    <submittedName>
        <fullName evidence="10">ABC transporter permease</fullName>
    </submittedName>
</protein>
<feature type="transmembrane region" description="Helical" evidence="8">
    <location>
        <begin position="12"/>
        <end position="36"/>
    </location>
</feature>
<dbReference type="GO" id="GO:0005886">
    <property type="term" value="C:plasma membrane"/>
    <property type="evidence" value="ECO:0007669"/>
    <property type="project" value="UniProtKB-SubCell"/>
</dbReference>
<dbReference type="PANTHER" id="PTHR42929">
    <property type="entry name" value="INNER MEMBRANE ABC TRANSPORTER PERMEASE PROTEIN YDCU-RELATED-RELATED"/>
    <property type="match status" value="1"/>
</dbReference>
<evidence type="ECO:0000256" key="1">
    <source>
        <dbReference type="ARBA" id="ARBA00004651"/>
    </source>
</evidence>
<keyword evidence="6 8" id="KW-1133">Transmembrane helix</keyword>
<proteinExistence type="inferred from homology"/>
<dbReference type="EMBL" id="CP058689">
    <property type="protein sequence ID" value="QLH13069.1"/>
    <property type="molecule type" value="Genomic_DNA"/>
</dbReference>
<evidence type="ECO:0000256" key="5">
    <source>
        <dbReference type="ARBA" id="ARBA00022692"/>
    </source>
</evidence>
<keyword evidence="3 8" id="KW-0813">Transport</keyword>
<organism evidence="10 11">
    <name type="scientific">Paracoccus pantotrophus</name>
    <name type="common">Thiosphaera pantotropha</name>
    <dbReference type="NCBI Taxonomy" id="82367"/>
    <lineage>
        <taxon>Bacteria</taxon>
        <taxon>Pseudomonadati</taxon>
        <taxon>Pseudomonadota</taxon>
        <taxon>Alphaproteobacteria</taxon>
        <taxon>Rhodobacterales</taxon>
        <taxon>Paracoccaceae</taxon>
        <taxon>Paracoccus</taxon>
    </lineage>
</organism>
<dbReference type="PROSITE" id="PS50928">
    <property type="entry name" value="ABC_TM1"/>
    <property type="match status" value="1"/>
</dbReference>
<feature type="transmembrane region" description="Helical" evidence="8">
    <location>
        <begin position="56"/>
        <end position="84"/>
    </location>
</feature>
<evidence type="ECO:0000256" key="3">
    <source>
        <dbReference type="ARBA" id="ARBA00022448"/>
    </source>
</evidence>
<accession>A0A7H9BPV4</accession>
<feature type="transmembrane region" description="Helical" evidence="8">
    <location>
        <begin position="138"/>
        <end position="160"/>
    </location>
</feature>
<dbReference type="CDD" id="cd06261">
    <property type="entry name" value="TM_PBP2"/>
    <property type="match status" value="1"/>
</dbReference>
<keyword evidence="7 8" id="KW-0472">Membrane</keyword>
<evidence type="ECO:0000256" key="4">
    <source>
        <dbReference type="ARBA" id="ARBA00022475"/>
    </source>
</evidence>
<feature type="transmembrane region" description="Helical" evidence="8">
    <location>
        <begin position="96"/>
        <end position="118"/>
    </location>
</feature>
<evidence type="ECO:0000256" key="7">
    <source>
        <dbReference type="ARBA" id="ARBA00023136"/>
    </source>
</evidence>
<dbReference type="InterPro" id="IPR035906">
    <property type="entry name" value="MetI-like_sf"/>
</dbReference>
<dbReference type="Pfam" id="PF00528">
    <property type="entry name" value="BPD_transp_1"/>
    <property type="match status" value="1"/>
</dbReference>
<dbReference type="RefSeq" id="WP_179921451.1">
    <property type="nucleotide sequence ID" value="NZ_CP058689.1"/>
</dbReference>
<evidence type="ECO:0000313" key="11">
    <source>
        <dbReference type="Proteomes" id="UP000509322"/>
    </source>
</evidence>
<reference evidence="10 11" key="1">
    <citation type="submission" date="2020-07" db="EMBL/GenBank/DDBJ databases">
        <title>The complete genome of Paracoccus pantotrophus ACCC 10489.</title>
        <authorList>
            <person name="Si Y."/>
        </authorList>
    </citation>
    <scope>NUCLEOTIDE SEQUENCE [LARGE SCALE GENOMIC DNA]</scope>
    <source>
        <strain evidence="10 11">ACCC10489</strain>
    </source>
</reference>
<dbReference type="GO" id="GO:0055085">
    <property type="term" value="P:transmembrane transport"/>
    <property type="evidence" value="ECO:0007669"/>
    <property type="project" value="InterPro"/>
</dbReference>
<keyword evidence="5 8" id="KW-0812">Transmembrane</keyword>
<comment type="similarity">
    <text evidence="2">Belongs to the binding-protein-dependent transport system permease family. CysTW subfamily.</text>
</comment>
<sequence length="279" mass="30846">MLKRLSDTYLPTSPALLVIGVVVLIPIAWLFALSFVDAGIFSLVHYERVLFSGTYIGIFITTLLISVYVTVLAAVLGYPIAYFIYMLPRRAAKIALFFVMLPLWTSVLVRTISWLILFQRRGPINETLQFLQIVERPLQLNSTMLAATVGMTHIVLPLFVMPTLNAMRQVDKGLLTAAASLGARDFRRFWSVFFPLTTPGVIAGSLLVFIYSLGFYITPQILGGGKIVTVSMKVAENATMYSEWGASSSLAVVLLVATLVPVALLALINQRRRSKKRGL</sequence>
<dbReference type="PANTHER" id="PTHR42929:SF5">
    <property type="entry name" value="ABC TRANSPORTER PERMEASE PROTEIN"/>
    <property type="match status" value="1"/>
</dbReference>
<evidence type="ECO:0000256" key="2">
    <source>
        <dbReference type="ARBA" id="ARBA00007069"/>
    </source>
</evidence>
<evidence type="ECO:0000313" key="10">
    <source>
        <dbReference type="EMBL" id="QLH13069.1"/>
    </source>
</evidence>
<name>A0A7H9BPV4_PARPN</name>
<feature type="transmembrane region" description="Helical" evidence="8">
    <location>
        <begin position="192"/>
        <end position="217"/>
    </location>
</feature>
<dbReference type="Proteomes" id="UP000509322">
    <property type="component" value="Chromosome 1"/>
</dbReference>